<gene>
    <name evidence="3" type="ORF">BFS30_25430</name>
</gene>
<dbReference type="GO" id="GO:0030288">
    <property type="term" value="C:outer membrane-bounded periplasmic space"/>
    <property type="evidence" value="ECO:0007669"/>
    <property type="project" value="TreeGrafter"/>
</dbReference>
<dbReference type="InterPro" id="IPR005151">
    <property type="entry name" value="Tail-specific_protease"/>
</dbReference>
<keyword evidence="1" id="KW-0472">Membrane</keyword>
<dbReference type="Gene3D" id="3.90.226.10">
    <property type="entry name" value="2-enoyl-CoA Hydratase, Chain A, domain 1"/>
    <property type="match status" value="1"/>
</dbReference>
<keyword evidence="4" id="KW-1185">Reference proteome</keyword>
<dbReference type="PANTHER" id="PTHR32060">
    <property type="entry name" value="TAIL-SPECIFIC PROTEASE"/>
    <property type="match status" value="1"/>
</dbReference>
<dbReference type="SUPFAM" id="SSF52096">
    <property type="entry name" value="ClpP/crotonase"/>
    <property type="match status" value="1"/>
</dbReference>
<dbReference type="SMART" id="SM00245">
    <property type="entry name" value="TSPc"/>
    <property type="match status" value="1"/>
</dbReference>
<dbReference type="Proteomes" id="UP000094313">
    <property type="component" value="Chromosome"/>
</dbReference>
<dbReference type="GO" id="GO:0008236">
    <property type="term" value="F:serine-type peptidase activity"/>
    <property type="evidence" value="ECO:0007669"/>
    <property type="project" value="InterPro"/>
</dbReference>
<dbReference type="InterPro" id="IPR029045">
    <property type="entry name" value="ClpP/crotonase-like_dom_sf"/>
</dbReference>
<reference evidence="3 4" key="1">
    <citation type="submission" date="2016-08" db="EMBL/GenBank/DDBJ databases">
        <authorList>
            <person name="Seilhamer J.J."/>
        </authorList>
    </citation>
    <scope>NUCLEOTIDE SEQUENCE [LARGE SCALE GENOMIC DNA]</scope>
    <source>
        <strain evidence="3 4">DX4</strain>
    </source>
</reference>
<dbReference type="OrthoDB" id="5480566at2"/>
<evidence type="ECO:0000313" key="3">
    <source>
        <dbReference type="EMBL" id="AOM80209.1"/>
    </source>
</evidence>
<feature type="transmembrane region" description="Helical" evidence="1">
    <location>
        <begin position="37"/>
        <end position="56"/>
    </location>
</feature>
<dbReference type="GO" id="GO:0004175">
    <property type="term" value="F:endopeptidase activity"/>
    <property type="evidence" value="ECO:0007669"/>
    <property type="project" value="TreeGrafter"/>
</dbReference>
<protein>
    <recommendedName>
        <fullName evidence="2">Tail specific protease domain-containing protein</fullName>
    </recommendedName>
</protein>
<keyword evidence="1" id="KW-0812">Transmembrane</keyword>
<evidence type="ECO:0000256" key="1">
    <source>
        <dbReference type="SAM" id="Phobius"/>
    </source>
</evidence>
<feature type="domain" description="Tail specific protease" evidence="2">
    <location>
        <begin position="345"/>
        <end position="589"/>
    </location>
</feature>
<accession>A0A1D7QNK4</accession>
<proteinExistence type="predicted"/>
<dbReference type="Pfam" id="PF03572">
    <property type="entry name" value="Peptidase_S41"/>
    <property type="match status" value="1"/>
</dbReference>
<sequence length="615" mass="68630">MNLVQFSAFKGHPESLLKVLPFILYSSYRKALIMKKIFILLSIFIKFTFGVAAQTIKMLPIDSYLGIYSSKKSSLKITISKNDTTLIAQATGQSAFPLEAGAKDQFMYYKAGIELLFDTSNGEMTVNQGGDISLFNKDNFTPVSGIAQQPIVYQPEDMQADLNKFKNALIKTHPGLYTNQSPEKFEEVVDKLILETSKPMQAADFYKVVLKMIASIHDDHTSVKAFNHLGDIIANQKWLPFQVYVTGERIFIVNNLSNLQIPEGSEILAIDGHLSNEILSETLKYFSSDGISESPTLHKLGVSYFTLFGKLYPQIFGGRSSYNISYRDYKSKQILTAQVEPVSGQNYIELKAKRYPSSIPATDAFNFEVNRQGNYAILKINQFFKDSFNEPENIFPDYYKKCFQEISANKIKNLIIDLRDNSGGKGANAAYLLQYFIDKPVIPAKEVTTLGNDEYFLKTTGVKLRLDEDYGLAKQMDGTFKVTKTDALRELNKFDPIEEYHFNGKLVVLINGGMVSAAGTAAGLFKEYTNAIMVGSETSGYAGISNGVQIISILGGHTETAITIPLLHTEHAINPNIKKRGAIPDYQVSNSVEDILGNRDAVLEFVFKNLLHIKP</sequence>
<dbReference type="GO" id="GO:0006508">
    <property type="term" value="P:proteolysis"/>
    <property type="evidence" value="ECO:0007669"/>
    <property type="project" value="InterPro"/>
</dbReference>
<evidence type="ECO:0000259" key="2">
    <source>
        <dbReference type="SMART" id="SM00245"/>
    </source>
</evidence>
<dbReference type="PANTHER" id="PTHR32060:SF30">
    <property type="entry name" value="CARBOXY-TERMINAL PROCESSING PROTEASE CTPA"/>
    <property type="match status" value="1"/>
</dbReference>
<name>A0A1D7QNK4_9SPHI</name>
<dbReference type="AlphaFoldDB" id="A0A1D7QNK4"/>
<dbReference type="KEGG" id="psty:BFS30_25430"/>
<evidence type="ECO:0000313" key="4">
    <source>
        <dbReference type="Proteomes" id="UP000094313"/>
    </source>
</evidence>
<dbReference type="GO" id="GO:0007165">
    <property type="term" value="P:signal transduction"/>
    <property type="evidence" value="ECO:0007669"/>
    <property type="project" value="TreeGrafter"/>
</dbReference>
<dbReference type="EMBL" id="CP017141">
    <property type="protein sequence ID" value="AOM80209.1"/>
    <property type="molecule type" value="Genomic_DNA"/>
</dbReference>
<organism evidence="3 4">
    <name type="scientific">Pedobacter steynii</name>
    <dbReference type="NCBI Taxonomy" id="430522"/>
    <lineage>
        <taxon>Bacteria</taxon>
        <taxon>Pseudomonadati</taxon>
        <taxon>Bacteroidota</taxon>
        <taxon>Sphingobacteriia</taxon>
        <taxon>Sphingobacteriales</taxon>
        <taxon>Sphingobacteriaceae</taxon>
        <taxon>Pedobacter</taxon>
    </lineage>
</organism>
<keyword evidence="1" id="KW-1133">Transmembrane helix</keyword>